<dbReference type="InterPro" id="IPR050901">
    <property type="entry name" value="BP-dep_ABC_trans_perm"/>
</dbReference>
<dbReference type="STRING" id="1705562.AMS69_09300"/>
<dbReference type="Pfam" id="PF00528">
    <property type="entry name" value="BPD_transp_1"/>
    <property type="match status" value="1"/>
</dbReference>
<keyword evidence="3" id="KW-1003">Cell membrane</keyword>
<evidence type="ECO:0000313" key="9">
    <source>
        <dbReference type="EMBL" id="KOX94096.1"/>
    </source>
</evidence>
<name>A0A0N0BPP9_9EURY</name>
<evidence type="ECO:0000259" key="8">
    <source>
        <dbReference type="PROSITE" id="PS50928"/>
    </source>
</evidence>
<dbReference type="PANTHER" id="PTHR32243:SF18">
    <property type="entry name" value="INNER MEMBRANE ABC TRANSPORTER PERMEASE PROTEIN YCJP"/>
    <property type="match status" value="1"/>
</dbReference>
<evidence type="ECO:0000256" key="3">
    <source>
        <dbReference type="ARBA" id="ARBA00022475"/>
    </source>
</evidence>
<evidence type="ECO:0000256" key="7">
    <source>
        <dbReference type="RuleBase" id="RU363032"/>
    </source>
</evidence>
<feature type="transmembrane region" description="Helical" evidence="7">
    <location>
        <begin position="33"/>
        <end position="54"/>
    </location>
</feature>
<comment type="subcellular location">
    <subcellularLocation>
        <location evidence="1 7">Cell membrane</location>
        <topology evidence="1 7">Multi-pass membrane protein</topology>
    </subcellularLocation>
</comment>
<dbReference type="SUPFAM" id="SSF161098">
    <property type="entry name" value="MetI-like"/>
    <property type="match status" value="1"/>
</dbReference>
<feature type="transmembrane region" description="Helical" evidence="7">
    <location>
        <begin position="132"/>
        <end position="156"/>
    </location>
</feature>
<dbReference type="Gene3D" id="1.10.3720.10">
    <property type="entry name" value="MetI-like"/>
    <property type="match status" value="1"/>
</dbReference>
<dbReference type="EMBL" id="LIUF01000002">
    <property type="protein sequence ID" value="KOX94096.1"/>
    <property type="molecule type" value="Genomic_DNA"/>
</dbReference>
<dbReference type="InterPro" id="IPR000515">
    <property type="entry name" value="MetI-like"/>
</dbReference>
<dbReference type="RefSeq" id="WP_053967772.1">
    <property type="nucleotide sequence ID" value="NZ_JAWJXX010000002.1"/>
</dbReference>
<evidence type="ECO:0000256" key="5">
    <source>
        <dbReference type="ARBA" id="ARBA00022989"/>
    </source>
</evidence>
<dbReference type="CDD" id="cd06261">
    <property type="entry name" value="TM_PBP2"/>
    <property type="match status" value="1"/>
</dbReference>
<comment type="similarity">
    <text evidence="7">Belongs to the binding-protein-dependent transport system permease family.</text>
</comment>
<feature type="domain" description="ABC transmembrane type-1" evidence="8">
    <location>
        <begin position="94"/>
        <end position="290"/>
    </location>
</feature>
<feature type="transmembrane region" description="Helical" evidence="7">
    <location>
        <begin position="269"/>
        <end position="290"/>
    </location>
</feature>
<dbReference type="GO" id="GO:0005886">
    <property type="term" value="C:plasma membrane"/>
    <property type="evidence" value="ECO:0007669"/>
    <property type="project" value="UniProtKB-SubCell"/>
</dbReference>
<feature type="transmembrane region" description="Helical" evidence="7">
    <location>
        <begin position="93"/>
        <end position="120"/>
    </location>
</feature>
<proteinExistence type="inferred from homology"/>
<evidence type="ECO:0000313" key="10">
    <source>
        <dbReference type="EMBL" id="NLV07872.1"/>
    </source>
</evidence>
<keyword evidence="5 7" id="KW-1133">Transmembrane helix</keyword>
<accession>A0A0N0BPP9</accession>
<evidence type="ECO:0000256" key="4">
    <source>
        <dbReference type="ARBA" id="ARBA00022692"/>
    </source>
</evidence>
<evidence type="ECO:0000256" key="1">
    <source>
        <dbReference type="ARBA" id="ARBA00004651"/>
    </source>
</evidence>
<dbReference type="PATRIC" id="fig|1705562.3.peg.2956"/>
<gene>
    <name evidence="9" type="ORF">AMS69_09300</name>
    <name evidence="10" type="ORF">GOC83_17205</name>
</gene>
<keyword evidence="2 7" id="KW-0813">Transport</keyword>
<comment type="caution">
    <text evidence="9">The sequence shown here is derived from an EMBL/GenBank/DDBJ whole genome shotgun (WGS) entry which is preliminary data.</text>
</comment>
<dbReference type="PANTHER" id="PTHR32243">
    <property type="entry name" value="MALTOSE TRANSPORT SYSTEM PERMEASE-RELATED"/>
    <property type="match status" value="1"/>
</dbReference>
<dbReference type="InterPro" id="IPR035906">
    <property type="entry name" value="MetI-like_sf"/>
</dbReference>
<protein>
    <submittedName>
        <fullName evidence="9 10">ABC transporter permease</fullName>
    </submittedName>
</protein>
<dbReference type="Proteomes" id="UP000037729">
    <property type="component" value="Unassembled WGS sequence"/>
</dbReference>
<evidence type="ECO:0000256" key="2">
    <source>
        <dbReference type="ARBA" id="ARBA00022448"/>
    </source>
</evidence>
<feature type="transmembrane region" description="Helical" evidence="7">
    <location>
        <begin position="168"/>
        <end position="191"/>
    </location>
</feature>
<keyword evidence="6 7" id="KW-0472">Membrane</keyword>
<feature type="transmembrane region" description="Helical" evidence="7">
    <location>
        <begin position="212"/>
        <end position="237"/>
    </location>
</feature>
<sequence>MLSSLMAAVGSERTMLPDEMRLTADGKELIYQLLWRSVLILILIFAIFPVWMMFTTSFKTRDEVLQLGLDIIPADPYVQNYVLMFQRFPLVDYYVNSLIISSVTTVLSLFIGGLAAYSLSRYEFPGKEKFEMGALATQMIPGVLILIPMFLLFILMDQSANIPMKDTYHGMIFLYTTFTVPFTIWMLRGYFDTIPTALEEAARIDGCTRTQALFRVVMPLAAPGLAATGMFVFLLAFNEVLFASVLATDSVTPFSIGIQNFQQQDQTMWGQMMAASTLAAVPLLAIFVVFQRQIVSGLTSGSVKQ</sequence>
<evidence type="ECO:0000313" key="11">
    <source>
        <dbReference type="Proteomes" id="UP000037729"/>
    </source>
</evidence>
<keyword evidence="11" id="KW-1185">Reference proteome</keyword>
<reference evidence="9 11" key="1">
    <citation type="submission" date="2015-08" db="EMBL/GenBank/DDBJ databases">
        <title>Genomes of Isolates from Cabo Rojo, PR.</title>
        <authorList>
            <person name="Sanchez-Nieves R.L."/>
            <person name="Montalvo-Rodriguez R."/>
        </authorList>
    </citation>
    <scope>NUCLEOTIDE SEQUENCE [LARGE SCALE GENOMIC DNA]</scope>
    <source>
        <strain evidence="9 11">SL3</strain>
    </source>
</reference>
<dbReference type="EMBL" id="WOWB01000003">
    <property type="protein sequence ID" value="NLV07872.1"/>
    <property type="molecule type" value="Genomic_DNA"/>
</dbReference>
<dbReference type="GO" id="GO:0055085">
    <property type="term" value="P:transmembrane transport"/>
    <property type="evidence" value="ECO:0007669"/>
    <property type="project" value="InterPro"/>
</dbReference>
<reference evidence="10" key="2">
    <citation type="submission" date="2019-12" db="EMBL/GenBank/DDBJ databases">
        <title>The whole-genome sequencing of Haloarcula japonica strain pws8.</title>
        <authorList>
            <person name="Verma D.K."/>
            <person name="Gopal K."/>
            <person name="Prasad E.S."/>
        </authorList>
    </citation>
    <scope>NUCLEOTIDE SEQUENCE</scope>
    <source>
        <strain evidence="10">Pws8</strain>
    </source>
</reference>
<organism evidence="9 11">
    <name type="scientific">Haloarcula rubripromontorii</name>
    <dbReference type="NCBI Taxonomy" id="1705562"/>
    <lineage>
        <taxon>Archaea</taxon>
        <taxon>Methanobacteriati</taxon>
        <taxon>Methanobacteriota</taxon>
        <taxon>Stenosarchaea group</taxon>
        <taxon>Halobacteria</taxon>
        <taxon>Halobacteriales</taxon>
        <taxon>Haloarculaceae</taxon>
        <taxon>Haloarcula</taxon>
    </lineage>
</organism>
<dbReference type="OrthoDB" id="57451at2157"/>
<dbReference type="AlphaFoldDB" id="A0A0N0BPP9"/>
<dbReference type="Proteomes" id="UP000610611">
    <property type="component" value="Unassembled WGS sequence"/>
</dbReference>
<keyword evidence="4 7" id="KW-0812">Transmembrane</keyword>
<dbReference type="PROSITE" id="PS50928">
    <property type="entry name" value="ABC_TM1"/>
    <property type="match status" value="1"/>
</dbReference>
<evidence type="ECO:0000256" key="6">
    <source>
        <dbReference type="ARBA" id="ARBA00023136"/>
    </source>
</evidence>